<reference evidence="1" key="1">
    <citation type="submission" date="2020-05" db="EMBL/GenBank/DDBJ databases">
        <title>Large-scale comparative analyses of tick genomes elucidate their genetic diversity and vector capacities.</title>
        <authorList>
            <person name="Jia N."/>
            <person name="Wang J."/>
            <person name="Shi W."/>
            <person name="Du L."/>
            <person name="Sun Y."/>
            <person name="Zhan W."/>
            <person name="Jiang J."/>
            <person name="Wang Q."/>
            <person name="Zhang B."/>
            <person name="Ji P."/>
            <person name="Sakyi L.B."/>
            <person name="Cui X."/>
            <person name="Yuan T."/>
            <person name="Jiang B."/>
            <person name="Yang W."/>
            <person name="Lam T.T.-Y."/>
            <person name="Chang Q."/>
            <person name="Ding S."/>
            <person name="Wang X."/>
            <person name="Zhu J."/>
            <person name="Ruan X."/>
            <person name="Zhao L."/>
            <person name="Wei J."/>
            <person name="Que T."/>
            <person name="Du C."/>
            <person name="Cheng J."/>
            <person name="Dai P."/>
            <person name="Han X."/>
            <person name="Huang E."/>
            <person name="Gao Y."/>
            <person name="Liu J."/>
            <person name="Shao H."/>
            <person name="Ye R."/>
            <person name="Li L."/>
            <person name="Wei W."/>
            <person name="Wang X."/>
            <person name="Wang C."/>
            <person name="Yang T."/>
            <person name="Huo Q."/>
            <person name="Li W."/>
            <person name="Guo W."/>
            <person name="Chen H."/>
            <person name="Zhou L."/>
            <person name="Ni X."/>
            <person name="Tian J."/>
            <person name="Zhou Y."/>
            <person name="Sheng Y."/>
            <person name="Liu T."/>
            <person name="Pan Y."/>
            <person name="Xia L."/>
            <person name="Li J."/>
            <person name="Zhao F."/>
            <person name="Cao W."/>
        </authorList>
    </citation>
    <scope>NUCLEOTIDE SEQUENCE</scope>
    <source>
        <strain evidence="1">Dsil-2018</strain>
    </source>
</reference>
<dbReference type="Proteomes" id="UP000821865">
    <property type="component" value="Chromosome 5"/>
</dbReference>
<evidence type="ECO:0000313" key="2">
    <source>
        <dbReference type="Proteomes" id="UP000821865"/>
    </source>
</evidence>
<sequence length="223" mass="24887">MEGDFEKWYSQVAQEALEERRDSSAHLSKSERPKRERGGKKKHQQQHPDSEEADNMPTLSGLHLPSSSPTGTGGVAAPGMAQPSTAVRIAVMGAARVGKSSLIQQFLYGRVPKQHNATVEELHRRDYGSANGGRHRLTLELLDTSGSYQFPAMRQLAITTAQAFILVYAIDDQESFEEVKESDQRRLCTVRERRNLVQVSCLAQSWRSRACHLGDARERSNPT</sequence>
<comment type="caution">
    <text evidence="1">The sequence shown here is derived from an EMBL/GenBank/DDBJ whole genome shotgun (WGS) entry which is preliminary data.</text>
</comment>
<evidence type="ECO:0000313" key="1">
    <source>
        <dbReference type="EMBL" id="KAH7949995.1"/>
    </source>
</evidence>
<accession>A0ACB8CSE0</accession>
<keyword evidence="2" id="KW-1185">Reference proteome</keyword>
<dbReference type="EMBL" id="CM023474">
    <property type="protein sequence ID" value="KAH7949995.1"/>
    <property type="molecule type" value="Genomic_DNA"/>
</dbReference>
<name>A0ACB8CSE0_DERSI</name>
<proteinExistence type="predicted"/>
<gene>
    <name evidence="1" type="ORF">HPB49_018208</name>
</gene>
<organism evidence="1 2">
    <name type="scientific">Dermacentor silvarum</name>
    <name type="common">Tick</name>
    <dbReference type="NCBI Taxonomy" id="543639"/>
    <lineage>
        <taxon>Eukaryota</taxon>
        <taxon>Metazoa</taxon>
        <taxon>Ecdysozoa</taxon>
        <taxon>Arthropoda</taxon>
        <taxon>Chelicerata</taxon>
        <taxon>Arachnida</taxon>
        <taxon>Acari</taxon>
        <taxon>Parasitiformes</taxon>
        <taxon>Ixodida</taxon>
        <taxon>Ixodoidea</taxon>
        <taxon>Ixodidae</taxon>
        <taxon>Rhipicephalinae</taxon>
        <taxon>Dermacentor</taxon>
    </lineage>
</organism>
<protein>
    <submittedName>
        <fullName evidence="1">Uncharacterized protein</fullName>
    </submittedName>
</protein>